<dbReference type="GO" id="GO:0003677">
    <property type="term" value="F:DNA binding"/>
    <property type="evidence" value="ECO:0007669"/>
    <property type="project" value="InterPro"/>
</dbReference>
<dbReference type="PANTHER" id="PTHR30298:SF0">
    <property type="entry name" value="PROTEIN YBFL-RELATED"/>
    <property type="match status" value="1"/>
</dbReference>
<feature type="domain" description="H repeat-associated protein N-terminal" evidence="2">
    <location>
        <begin position="8"/>
        <end position="94"/>
    </location>
</feature>
<evidence type="ECO:0000313" key="3">
    <source>
        <dbReference type="EMBL" id="MZI93183.1"/>
    </source>
</evidence>
<organism evidence="3 4">
    <name type="scientific">Vibrio eleionomae</name>
    <dbReference type="NCBI Taxonomy" id="2653505"/>
    <lineage>
        <taxon>Bacteria</taxon>
        <taxon>Pseudomonadati</taxon>
        <taxon>Pseudomonadota</taxon>
        <taxon>Gammaproteobacteria</taxon>
        <taxon>Vibrionales</taxon>
        <taxon>Vibrionaceae</taxon>
        <taxon>Vibrio</taxon>
    </lineage>
</organism>
<dbReference type="InterPro" id="IPR002559">
    <property type="entry name" value="Transposase_11"/>
</dbReference>
<dbReference type="Pfam" id="PF01609">
    <property type="entry name" value="DDE_Tnp_1"/>
    <property type="match status" value="1"/>
</dbReference>
<gene>
    <name evidence="3" type="ORF">F9817_08230</name>
</gene>
<accession>A0A7X4LJK3</accession>
<sequence>MDKKSLFEHLSIVRDFRQDWKVDHKLTDILFLTVCAVIGGADGWDEIEDFGQIHESWFRARGEFEQGIPSRDTIRRVMSKINPAKLQQAFIAWMKTCHELTGGDIIAIDGKTLRRSFSKEHSAIHMVSAFSVKNSIVLGQVKTEEKSNEITAIPELLELLDISGCLVTLDAMGCQTKIANKIIESGADYLLAVKGNQGRLEEAFIKHFPMPAILAWSGDSYVTTNKIEHGRQEQRLYITSELFDDFVDLGFEWRGMKTLGISMYMRSKPEEKPNADEIFIRYYISSRTLSAEQFAESIRSHWHVENKLHYKLDVGFNEDQSRIRADDGSENFARIRHMCVSLISNEKTFKGGVKRKRKMAGMSEAYLEKVLAAL</sequence>
<dbReference type="InterPro" id="IPR032806">
    <property type="entry name" value="YbfD_N"/>
</dbReference>
<dbReference type="EMBL" id="WEKT01000011">
    <property type="protein sequence ID" value="MZI93183.1"/>
    <property type="molecule type" value="Genomic_DNA"/>
</dbReference>
<dbReference type="NCBIfam" id="NF033564">
    <property type="entry name" value="transpos_ISAs1"/>
    <property type="match status" value="1"/>
</dbReference>
<evidence type="ECO:0000259" key="1">
    <source>
        <dbReference type="Pfam" id="PF01609"/>
    </source>
</evidence>
<keyword evidence="4" id="KW-1185">Reference proteome</keyword>
<dbReference type="InterPro" id="IPR047647">
    <property type="entry name" value="ISAs1_transpos"/>
</dbReference>
<dbReference type="PANTHER" id="PTHR30298">
    <property type="entry name" value="H REPEAT-ASSOCIATED PREDICTED TRANSPOSASE"/>
    <property type="match status" value="1"/>
</dbReference>
<dbReference type="Pfam" id="PF13808">
    <property type="entry name" value="DDE_Tnp_1_assoc"/>
    <property type="match status" value="1"/>
</dbReference>
<dbReference type="InterPro" id="IPR051698">
    <property type="entry name" value="Transposase_11-like"/>
</dbReference>
<evidence type="ECO:0000313" key="4">
    <source>
        <dbReference type="Proteomes" id="UP000462621"/>
    </source>
</evidence>
<protein>
    <submittedName>
        <fullName evidence="3">ISAs1 family transposase</fullName>
    </submittedName>
</protein>
<dbReference type="GO" id="GO:0004803">
    <property type="term" value="F:transposase activity"/>
    <property type="evidence" value="ECO:0007669"/>
    <property type="project" value="InterPro"/>
</dbReference>
<dbReference type="Proteomes" id="UP000462621">
    <property type="component" value="Unassembled WGS sequence"/>
</dbReference>
<name>A0A7X4LJK3_9VIBR</name>
<comment type="caution">
    <text evidence="3">The sequence shown here is derived from an EMBL/GenBank/DDBJ whole genome shotgun (WGS) entry which is preliminary data.</text>
</comment>
<reference evidence="3 4" key="1">
    <citation type="submission" date="2019-10" db="EMBL/GenBank/DDBJ databases">
        <title>Vibrio sp. nov. isolated from a shrimp pond.</title>
        <authorList>
            <person name="Gomez-Gil B."/>
            <person name="Enciso-Ibarra J."/>
            <person name="Enciso-Ibarra K."/>
            <person name="Bolan-Mejia C."/>
        </authorList>
    </citation>
    <scope>NUCLEOTIDE SEQUENCE [LARGE SCALE GENOMIC DNA]</scope>
    <source>
        <strain evidence="3 4">CAIM 722</strain>
    </source>
</reference>
<evidence type="ECO:0000259" key="2">
    <source>
        <dbReference type="Pfam" id="PF13808"/>
    </source>
</evidence>
<dbReference type="GO" id="GO:0006313">
    <property type="term" value="P:DNA transposition"/>
    <property type="evidence" value="ECO:0007669"/>
    <property type="project" value="InterPro"/>
</dbReference>
<dbReference type="AlphaFoldDB" id="A0A7X4LJK3"/>
<dbReference type="RefSeq" id="WP_161154484.1">
    <property type="nucleotide sequence ID" value="NZ_WEKT01000011.1"/>
</dbReference>
<proteinExistence type="predicted"/>
<feature type="domain" description="Transposase IS4-like" evidence="1">
    <location>
        <begin position="102"/>
        <end position="340"/>
    </location>
</feature>